<feature type="non-terminal residue" evidence="8">
    <location>
        <position position="1"/>
    </location>
</feature>
<dbReference type="PANTHER" id="PTHR22776:SF97">
    <property type="entry name" value="RE01453P"/>
    <property type="match status" value="1"/>
</dbReference>
<feature type="transmembrane region" description="Helical" evidence="6">
    <location>
        <begin position="88"/>
        <end position="107"/>
    </location>
</feature>
<dbReference type="InterPro" id="IPR013295">
    <property type="entry name" value="MAL"/>
</dbReference>
<dbReference type="PANTHER" id="PTHR22776">
    <property type="entry name" value="MARVEL-CONTAINING POTENTIAL LIPID RAFT-ASSOCIATED PROTEIN"/>
    <property type="match status" value="1"/>
</dbReference>
<evidence type="ECO:0000256" key="2">
    <source>
        <dbReference type="ARBA" id="ARBA00022692"/>
    </source>
</evidence>
<feature type="transmembrane region" description="Helical" evidence="6">
    <location>
        <begin position="53"/>
        <end position="76"/>
    </location>
</feature>
<dbReference type="InterPro" id="IPR008253">
    <property type="entry name" value="Marvel"/>
</dbReference>
<dbReference type="Proteomes" id="UP000886611">
    <property type="component" value="Unassembled WGS sequence"/>
</dbReference>
<feature type="transmembrane region" description="Helical" evidence="6">
    <location>
        <begin position="127"/>
        <end position="148"/>
    </location>
</feature>
<dbReference type="Pfam" id="PF01284">
    <property type="entry name" value="MARVEL"/>
    <property type="match status" value="1"/>
</dbReference>
<evidence type="ECO:0000259" key="7">
    <source>
        <dbReference type="PROSITE" id="PS51225"/>
    </source>
</evidence>
<evidence type="ECO:0000256" key="3">
    <source>
        <dbReference type="ARBA" id="ARBA00022989"/>
    </source>
</evidence>
<dbReference type="GO" id="GO:0042552">
    <property type="term" value="P:myelination"/>
    <property type="evidence" value="ECO:0007669"/>
    <property type="project" value="TreeGrafter"/>
</dbReference>
<proteinExistence type="predicted"/>
<organism evidence="8 9">
    <name type="scientific">Polypterus senegalus</name>
    <name type="common">Senegal bichir</name>
    <dbReference type="NCBI Taxonomy" id="55291"/>
    <lineage>
        <taxon>Eukaryota</taxon>
        <taxon>Metazoa</taxon>
        <taxon>Chordata</taxon>
        <taxon>Craniata</taxon>
        <taxon>Vertebrata</taxon>
        <taxon>Euteleostomi</taxon>
        <taxon>Actinopterygii</taxon>
        <taxon>Polypteriformes</taxon>
        <taxon>Polypteridae</taxon>
        <taxon>Polypterus</taxon>
    </lineage>
</organism>
<accession>A0A8X7XD70</accession>
<dbReference type="InterPro" id="IPR050578">
    <property type="entry name" value="MARVEL-CKLF_proteins"/>
</dbReference>
<evidence type="ECO:0000256" key="6">
    <source>
        <dbReference type="SAM" id="Phobius"/>
    </source>
</evidence>
<keyword evidence="9" id="KW-1185">Reference proteome</keyword>
<comment type="caution">
    <text evidence="8">The sequence shown here is derived from an EMBL/GenBank/DDBJ whole genome shotgun (WGS) entry which is preliminary data.</text>
</comment>
<evidence type="ECO:0000313" key="9">
    <source>
        <dbReference type="Proteomes" id="UP000886611"/>
    </source>
</evidence>
<dbReference type="AlphaFoldDB" id="A0A8X7XD70"/>
<evidence type="ECO:0000256" key="5">
    <source>
        <dbReference type="PROSITE-ProRule" id="PRU00581"/>
    </source>
</evidence>
<dbReference type="EMBL" id="JAATIS010000859">
    <property type="protein sequence ID" value="KAG2467030.1"/>
    <property type="molecule type" value="Genomic_DNA"/>
</dbReference>
<evidence type="ECO:0000313" key="8">
    <source>
        <dbReference type="EMBL" id="KAG2467030.1"/>
    </source>
</evidence>
<evidence type="ECO:0000256" key="1">
    <source>
        <dbReference type="ARBA" id="ARBA00004141"/>
    </source>
</evidence>
<name>A0A8X7XD70_POLSE</name>
<sequence>MADTQNSGSTLPSGGQVCKSIPDVLMIPEIIIGGAVWILVAITKVLVQINQGWVMFGSIFLFFFSLLFLIGLLIGFQKGAHFWKVLDVIYHAIAAGIYFSVAVLQANATLVLHDNGFSATPEYKLNVAATVLSFIVTLIYVVHAALSFKRAK</sequence>
<dbReference type="GO" id="GO:0019911">
    <property type="term" value="F:structural constituent of myelin sheath"/>
    <property type="evidence" value="ECO:0007669"/>
    <property type="project" value="TreeGrafter"/>
</dbReference>
<protein>
    <submittedName>
        <fullName evidence="8">MAL protein</fullName>
    </submittedName>
</protein>
<reference evidence="8 9" key="1">
    <citation type="journal article" date="2021" name="Cell">
        <title>Tracing the genetic footprints of vertebrate landing in non-teleost ray-finned fishes.</title>
        <authorList>
            <person name="Bi X."/>
            <person name="Wang K."/>
            <person name="Yang L."/>
            <person name="Pan H."/>
            <person name="Jiang H."/>
            <person name="Wei Q."/>
            <person name="Fang M."/>
            <person name="Yu H."/>
            <person name="Zhu C."/>
            <person name="Cai Y."/>
            <person name="He Y."/>
            <person name="Gan X."/>
            <person name="Zeng H."/>
            <person name="Yu D."/>
            <person name="Zhu Y."/>
            <person name="Jiang H."/>
            <person name="Qiu Q."/>
            <person name="Yang H."/>
            <person name="Zhang Y.E."/>
            <person name="Wang W."/>
            <person name="Zhu M."/>
            <person name="He S."/>
            <person name="Zhang G."/>
        </authorList>
    </citation>
    <scope>NUCLEOTIDE SEQUENCE [LARGE SCALE GENOMIC DNA]</scope>
    <source>
        <strain evidence="8">Bchr_013</strain>
    </source>
</reference>
<comment type="subcellular location">
    <subcellularLocation>
        <location evidence="1">Membrane</location>
        <topology evidence="1">Multi-pass membrane protein</topology>
    </subcellularLocation>
</comment>
<keyword evidence="4 5" id="KW-0472">Membrane</keyword>
<dbReference type="PROSITE" id="PS51225">
    <property type="entry name" value="MARVEL"/>
    <property type="match status" value="1"/>
</dbReference>
<dbReference type="OrthoDB" id="9885621at2759"/>
<feature type="transmembrane region" description="Helical" evidence="6">
    <location>
        <begin position="24"/>
        <end position="47"/>
    </location>
</feature>
<evidence type="ECO:0000256" key="4">
    <source>
        <dbReference type="ARBA" id="ARBA00023136"/>
    </source>
</evidence>
<keyword evidence="3 6" id="KW-1133">Transmembrane helix</keyword>
<dbReference type="GO" id="GO:0016020">
    <property type="term" value="C:membrane"/>
    <property type="evidence" value="ECO:0007669"/>
    <property type="project" value="UniProtKB-SubCell"/>
</dbReference>
<feature type="non-terminal residue" evidence="8">
    <location>
        <position position="152"/>
    </location>
</feature>
<gene>
    <name evidence="8" type="primary">Mal_2</name>
    <name evidence="8" type="ORF">GTO96_0010043</name>
</gene>
<keyword evidence="2 5" id="KW-0812">Transmembrane</keyword>
<feature type="domain" description="MARVEL" evidence="7">
    <location>
        <begin position="17"/>
        <end position="152"/>
    </location>
</feature>
<dbReference type="PRINTS" id="PR01884">
    <property type="entry name" value="MALPROTEIN"/>
</dbReference>